<proteinExistence type="predicted"/>
<protein>
    <submittedName>
        <fullName evidence="1">Uncharacterized protein</fullName>
    </submittedName>
</protein>
<dbReference type="EMBL" id="DSUH01000108">
    <property type="protein sequence ID" value="HGU32153.1"/>
    <property type="molecule type" value="Genomic_DNA"/>
</dbReference>
<organism evidence="1">
    <name type="scientific">Desulfatirhabdium butyrativorans</name>
    <dbReference type="NCBI Taxonomy" id="340467"/>
    <lineage>
        <taxon>Bacteria</taxon>
        <taxon>Pseudomonadati</taxon>
        <taxon>Thermodesulfobacteriota</taxon>
        <taxon>Desulfobacteria</taxon>
        <taxon>Desulfobacterales</taxon>
        <taxon>Desulfatirhabdiaceae</taxon>
        <taxon>Desulfatirhabdium</taxon>
    </lineage>
</organism>
<dbReference type="AlphaFoldDB" id="A0A7C4RPG8"/>
<reference evidence="1" key="1">
    <citation type="journal article" date="2020" name="mSystems">
        <title>Genome- and Community-Level Interaction Insights into Carbon Utilization and Element Cycling Functions of Hydrothermarchaeota in Hydrothermal Sediment.</title>
        <authorList>
            <person name="Zhou Z."/>
            <person name="Liu Y."/>
            <person name="Xu W."/>
            <person name="Pan J."/>
            <person name="Luo Z.H."/>
            <person name="Li M."/>
        </authorList>
    </citation>
    <scope>NUCLEOTIDE SEQUENCE [LARGE SCALE GENOMIC DNA]</scope>
    <source>
        <strain evidence="1">SpSt-477</strain>
    </source>
</reference>
<comment type="caution">
    <text evidence="1">The sequence shown here is derived from an EMBL/GenBank/DDBJ whole genome shotgun (WGS) entry which is preliminary data.</text>
</comment>
<accession>A0A7C4RPG8</accession>
<sequence length="189" mass="20350">MIPLEIASNAAPLLAPIWQTGVTMNVDVGTSVRNVCRQIGIPDNYLDERIQTLFLNGKAIDDPDTTIVSDRAVLAFSAAMPGLAGATLRKGGSYASFRKVITEAAVSAAPTPPQRGSITLKLFNFISQELAPILLRYGILIGTDELLQLLNKTTNPFPEIRSMGVPLHSLQDLENATSGHEIVLLRLSN</sequence>
<evidence type="ECO:0000313" key="1">
    <source>
        <dbReference type="EMBL" id="HGU32153.1"/>
    </source>
</evidence>
<gene>
    <name evidence="1" type="ORF">ENS29_04775</name>
</gene>
<name>A0A7C4RPG8_9BACT</name>